<accession>A0A158L0J6</accession>
<name>A0A158L0J6_9BURK</name>
<dbReference type="AlphaFoldDB" id="A0A158L0J6"/>
<keyword evidence="2" id="KW-1185">Reference proteome</keyword>
<evidence type="ECO:0000313" key="2">
    <source>
        <dbReference type="Proteomes" id="UP000055019"/>
    </source>
</evidence>
<comment type="caution">
    <text evidence="1">The sequence shown here is derived from an EMBL/GenBank/DDBJ whole genome shotgun (WGS) entry which is preliminary data.</text>
</comment>
<reference evidence="1" key="1">
    <citation type="submission" date="2016-01" db="EMBL/GenBank/DDBJ databases">
        <authorList>
            <person name="Peeters C."/>
        </authorList>
    </citation>
    <scope>NUCLEOTIDE SEQUENCE [LARGE SCALE GENOMIC DNA]</scope>
    <source>
        <strain evidence="1">LMG 29317</strain>
    </source>
</reference>
<evidence type="ECO:0000313" key="1">
    <source>
        <dbReference type="EMBL" id="SAL86894.1"/>
    </source>
</evidence>
<gene>
    <name evidence="1" type="ORF">AWB74_07889</name>
</gene>
<organism evidence="1 2">
    <name type="scientific">Caballeronia arvi</name>
    <dbReference type="NCBI Taxonomy" id="1777135"/>
    <lineage>
        <taxon>Bacteria</taxon>
        <taxon>Pseudomonadati</taxon>
        <taxon>Pseudomonadota</taxon>
        <taxon>Betaproteobacteria</taxon>
        <taxon>Burkholderiales</taxon>
        <taxon>Burkholderiaceae</taxon>
        <taxon>Caballeronia</taxon>
    </lineage>
</organism>
<dbReference type="EMBL" id="FCOM02000080">
    <property type="protein sequence ID" value="SAL86894.1"/>
    <property type="molecule type" value="Genomic_DNA"/>
</dbReference>
<proteinExistence type="predicted"/>
<dbReference type="Proteomes" id="UP000055019">
    <property type="component" value="Unassembled WGS sequence"/>
</dbReference>
<protein>
    <submittedName>
        <fullName evidence="1">Uncharacterized protein</fullName>
    </submittedName>
</protein>
<sequence>MRTADCCLRALAGARSYVRDAGRFGRRRHLAERTTASPLKRSTNEAAIHNPSRFDFAFSGGEGAVSHDLVCHRIPNSEAVSRDGAVREDDAFQHRASDFVLTSIARSSLPAAGSLRSQPMRIGGCFLTLQAGQLIARLCSRGPQIPDFDLLPSQVSVDTDLGSLSRHIHSITRDVNEGRTLIEPRRVAVVRAGEFALSTSDGEVCFPCTRLIDDEHSCRTHGENAS</sequence>